<reference evidence="1" key="1">
    <citation type="submission" date="2018-05" db="EMBL/GenBank/DDBJ databases">
        <authorList>
            <person name="Lanie J.A."/>
            <person name="Ng W.-L."/>
            <person name="Kazmierczak K.M."/>
            <person name="Andrzejewski T.M."/>
            <person name="Davidsen T.M."/>
            <person name="Wayne K.J."/>
            <person name="Tettelin H."/>
            <person name="Glass J.I."/>
            <person name="Rusch D."/>
            <person name="Podicherti R."/>
            <person name="Tsui H.-C.T."/>
            <person name="Winkler M.E."/>
        </authorList>
    </citation>
    <scope>NUCLEOTIDE SEQUENCE</scope>
</reference>
<protein>
    <recommendedName>
        <fullName evidence="2">Thioredoxin domain-containing protein</fullName>
    </recommendedName>
</protein>
<dbReference type="InterPro" id="IPR036249">
    <property type="entry name" value="Thioredoxin-like_sf"/>
</dbReference>
<name>A0A382GRX6_9ZZZZ</name>
<accession>A0A382GRX6</accession>
<organism evidence="1">
    <name type="scientific">marine metagenome</name>
    <dbReference type="NCBI Taxonomy" id="408172"/>
    <lineage>
        <taxon>unclassified sequences</taxon>
        <taxon>metagenomes</taxon>
        <taxon>ecological metagenomes</taxon>
    </lineage>
</organism>
<sequence length="174" mass="19940">MKKIQKIGIVCFLFTTFSSAQEILPTAEEIMNTAYQSAKKENKNVFLMFTASWCTWCHRMDQNMKDQSCKEFFNTNYIITHLSVNESKESKHLENPGAHVFLDKLKGKNQGMPFWVIFDVNGNVLENSLDSNGRNLGCPATKKEVNQFMSKLKNTSELNEKQLEIINGVFVKQS</sequence>
<gene>
    <name evidence="1" type="ORF">METZ01_LOCUS230429</name>
</gene>
<evidence type="ECO:0008006" key="2">
    <source>
        <dbReference type="Google" id="ProtNLM"/>
    </source>
</evidence>
<dbReference type="AlphaFoldDB" id="A0A382GRX6"/>
<evidence type="ECO:0000313" key="1">
    <source>
        <dbReference type="EMBL" id="SVB77575.1"/>
    </source>
</evidence>
<dbReference type="SUPFAM" id="SSF52833">
    <property type="entry name" value="Thioredoxin-like"/>
    <property type="match status" value="1"/>
</dbReference>
<dbReference type="Pfam" id="PF13899">
    <property type="entry name" value="Thioredoxin_7"/>
    <property type="match status" value="1"/>
</dbReference>
<dbReference type="EMBL" id="UINC01056943">
    <property type="protein sequence ID" value="SVB77575.1"/>
    <property type="molecule type" value="Genomic_DNA"/>
</dbReference>
<dbReference type="InterPro" id="IPR017937">
    <property type="entry name" value="Thioredoxin_CS"/>
</dbReference>
<proteinExistence type="predicted"/>
<dbReference type="PROSITE" id="PS00194">
    <property type="entry name" value="THIOREDOXIN_1"/>
    <property type="match status" value="1"/>
</dbReference>
<dbReference type="Gene3D" id="3.40.30.10">
    <property type="entry name" value="Glutaredoxin"/>
    <property type="match status" value="1"/>
</dbReference>